<proteinExistence type="predicted"/>
<dbReference type="Proteomes" id="UP001165960">
    <property type="component" value="Unassembled WGS sequence"/>
</dbReference>
<evidence type="ECO:0000313" key="1">
    <source>
        <dbReference type="EMBL" id="KAJ9060817.1"/>
    </source>
</evidence>
<keyword evidence="2" id="KW-1185">Reference proteome</keyword>
<evidence type="ECO:0000313" key="2">
    <source>
        <dbReference type="Proteomes" id="UP001165960"/>
    </source>
</evidence>
<accession>A0ACC2SEI6</accession>
<sequence>MKTSTSTLDIADMGRYKDNPFDMPTIYVYGLQEKILLFIKEVSGISLKGRLACLHEFRLRNTDVGRWVCDVSLIKNTYKDVKFSEINEVPFVSEIYDPRHAASVVAQAQRAILNPKLDLTELRKVLPNTTENVNHELISSDDCVCIKVFGAPCSFSFTVLPENKGRFASCVLPSKPIAKAFLERTSAFNICILPYEGDLVHQIFLQYIKTSNFKKERNNVIFIKRTCGDLSIFGQMINKFAATYVVDITSKKKDLDNGSSTVTEGTIGTSFKSTIQSLVSQFEAHCLARLPVVQEDTGSQLCKPKKKTHYLLNDKSFGCRKDIIMLILRYCDSLKTLIAMETEESINRKLGQHLAQFSDALFKTQPKLLVNKPLKKICNYAVQDSEDKHYWLYSIDQIKALSSTSKGKYFSQLMLGKAPPALVAPCQQNWVTDAMDFVDMVCKEFGQLIDGAAQNVLLKSPGLILEVTTKARVLLNRRVEKLKRRIDAFFQAEKTCPAISDTLNFNHRLQYMVDQYKSAIDDPIDSNDINILSTSVAYYDMSQHRFCDYVNMTLCTFVLNGVCDTMAEYLIDELNVLNASDKGICHLLKETPSP</sequence>
<reference evidence="1" key="1">
    <citation type="submission" date="2022-04" db="EMBL/GenBank/DDBJ databases">
        <title>Genome of the entomopathogenic fungus Entomophthora muscae.</title>
        <authorList>
            <person name="Elya C."/>
            <person name="Lovett B.R."/>
            <person name="Lee E."/>
            <person name="Macias A.M."/>
            <person name="Hajek A.E."/>
            <person name="De Bivort B.L."/>
            <person name="Kasson M.T."/>
            <person name="De Fine Licht H.H."/>
            <person name="Stajich J.E."/>
        </authorList>
    </citation>
    <scope>NUCLEOTIDE SEQUENCE</scope>
    <source>
        <strain evidence="1">Berkeley</strain>
    </source>
</reference>
<protein>
    <submittedName>
        <fullName evidence="1">Uncharacterized protein</fullName>
    </submittedName>
</protein>
<name>A0ACC2SEI6_9FUNG</name>
<gene>
    <name evidence="1" type="ORF">DSO57_1026771</name>
</gene>
<dbReference type="EMBL" id="QTSX02005129">
    <property type="protein sequence ID" value="KAJ9060817.1"/>
    <property type="molecule type" value="Genomic_DNA"/>
</dbReference>
<comment type="caution">
    <text evidence="1">The sequence shown here is derived from an EMBL/GenBank/DDBJ whole genome shotgun (WGS) entry which is preliminary data.</text>
</comment>
<organism evidence="1 2">
    <name type="scientific">Entomophthora muscae</name>
    <dbReference type="NCBI Taxonomy" id="34485"/>
    <lineage>
        <taxon>Eukaryota</taxon>
        <taxon>Fungi</taxon>
        <taxon>Fungi incertae sedis</taxon>
        <taxon>Zoopagomycota</taxon>
        <taxon>Entomophthoromycotina</taxon>
        <taxon>Entomophthoromycetes</taxon>
        <taxon>Entomophthorales</taxon>
        <taxon>Entomophthoraceae</taxon>
        <taxon>Entomophthora</taxon>
    </lineage>
</organism>